<sequence length="133" mass="14336">MTDFTKQILKSDKAPAAIGPYSQAVKFGNTVYVSGQLPIDTEAGKITETTAAGQTRQSLKNIEYILAEEGLDLSDVLKTTVLLSDIGNFQEMNGVYSEFFKEPYPARIAYEVAALPAGALVEIDVIAGKSDNK</sequence>
<reference evidence="2 5" key="2">
    <citation type="submission" date="2019-07" db="EMBL/GenBank/DDBJ databases">
        <title>Whole genome shotgun sequence of Alkalibacterium putridalgicola NBRC 103243.</title>
        <authorList>
            <person name="Hosoyama A."/>
            <person name="Uohara A."/>
            <person name="Ohji S."/>
            <person name="Ichikawa N."/>
        </authorList>
    </citation>
    <scope>NUCLEOTIDE SEQUENCE [LARGE SCALE GENOMIC DNA]</scope>
    <source>
        <strain evidence="2 5">NBRC 103243</strain>
    </source>
</reference>
<dbReference type="GO" id="GO:0019239">
    <property type="term" value="F:deaminase activity"/>
    <property type="evidence" value="ECO:0007669"/>
    <property type="project" value="TreeGrafter"/>
</dbReference>
<evidence type="ECO:0000313" key="5">
    <source>
        <dbReference type="Proteomes" id="UP000321425"/>
    </source>
</evidence>
<dbReference type="PANTHER" id="PTHR11803">
    <property type="entry name" value="2-IMINOBUTANOATE/2-IMINOPROPANOATE DEAMINASE RIDA"/>
    <property type="match status" value="1"/>
</dbReference>
<dbReference type="CDD" id="cd00448">
    <property type="entry name" value="YjgF_YER057c_UK114_family"/>
    <property type="match status" value="1"/>
</dbReference>
<dbReference type="FunFam" id="3.30.1330.40:FF:000001">
    <property type="entry name" value="L-PSP family endoribonuclease"/>
    <property type="match status" value="1"/>
</dbReference>
<protein>
    <submittedName>
        <fullName evidence="3">Endoribonuclease L-PSP</fullName>
    </submittedName>
    <submittedName>
        <fullName evidence="2">RutC family protein y4sK</fullName>
    </submittedName>
</protein>
<dbReference type="PANTHER" id="PTHR11803:SF39">
    <property type="entry name" value="2-IMINOBUTANOATE_2-IMINOPROPANOATE DEAMINASE"/>
    <property type="match status" value="1"/>
</dbReference>
<accession>A0A1H7VQ37</accession>
<dbReference type="RefSeq" id="WP_091489033.1">
    <property type="nucleotide sequence ID" value="NZ_BJUX01000024.1"/>
</dbReference>
<evidence type="ECO:0000313" key="3">
    <source>
        <dbReference type="EMBL" id="SEM11371.1"/>
    </source>
</evidence>
<organism evidence="3 4">
    <name type="scientific">Alkalibacterium putridalgicola</name>
    <dbReference type="NCBI Taxonomy" id="426703"/>
    <lineage>
        <taxon>Bacteria</taxon>
        <taxon>Bacillati</taxon>
        <taxon>Bacillota</taxon>
        <taxon>Bacilli</taxon>
        <taxon>Lactobacillales</taxon>
        <taxon>Carnobacteriaceae</taxon>
        <taxon>Alkalibacterium</taxon>
    </lineage>
</organism>
<dbReference type="Pfam" id="PF01042">
    <property type="entry name" value="Ribonuc_L-PSP"/>
    <property type="match status" value="1"/>
</dbReference>
<reference evidence="3 4" key="1">
    <citation type="submission" date="2016-10" db="EMBL/GenBank/DDBJ databases">
        <authorList>
            <person name="de Groot N.N."/>
        </authorList>
    </citation>
    <scope>NUCLEOTIDE SEQUENCE [LARGE SCALE GENOMIC DNA]</scope>
    <source>
        <strain evidence="3 4">DSM 19182</strain>
    </source>
</reference>
<dbReference type="Gene3D" id="3.30.1330.40">
    <property type="entry name" value="RutC-like"/>
    <property type="match status" value="1"/>
</dbReference>
<name>A0A1H7VQ37_9LACT</name>
<comment type="similarity">
    <text evidence="1">Belongs to the RutC family.</text>
</comment>
<dbReference type="Proteomes" id="UP000321425">
    <property type="component" value="Unassembled WGS sequence"/>
</dbReference>
<dbReference type="SUPFAM" id="SSF55298">
    <property type="entry name" value="YjgF-like"/>
    <property type="match status" value="1"/>
</dbReference>
<dbReference type="EMBL" id="FOBL01000026">
    <property type="protein sequence ID" value="SEM11371.1"/>
    <property type="molecule type" value="Genomic_DNA"/>
</dbReference>
<dbReference type="EMBL" id="BJUX01000024">
    <property type="protein sequence ID" value="GEK89855.1"/>
    <property type="molecule type" value="Genomic_DNA"/>
</dbReference>
<proteinExistence type="inferred from homology"/>
<dbReference type="Proteomes" id="UP000198548">
    <property type="component" value="Unassembled WGS sequence"/>
</dbReference>
<keyword evidence="5" id="KW-1185">Reference proteome</keyword>
<dbReference type="OrthoDB" id="9803101at2"/>
<dbReference type="AlphaFoldDB" id="A0A1H7VQ37"/>
<gene>
    <name evidence="2" type="ORF">APU01nite_18940</name>
    <name evidence="3" type="ORF">SAMN04488100_12626</name>
</gene>
<evidence type="ECO:0000313" key="4">
    <source>
        <dbReference type="Proteomes" id="UP000198548"/>
    </source>
</evidence>
<dbReference type="STRING" id="426703.SAMN04488100_12626"/>
<dbReference type="NCBIfam" id="TIGR00004">
    <property type="entry name" value="Rid family detoxifying hydrolase"/>
    <property type="match status" value="1"/>
</dbReference>
<dbReference type="InterPro" id="IPR035959">
    <property type="entry name" value="RutC-like_sf"/>
</dbReference>
<dbReference type="InterPro" id="IPR006175">
    <property type="entry name" value="YjgF/YER057c/UK114"/>
</dbReference>
<evidence type="ECO:0000313" key="2">
    <source>
        <dbReference type="EMBL" id="GEK89855.1"/>
    </source>
</evidence>
<dbReference type="InterPro" id="IPR006056">
    <property type="entry name" value="RidA"/>
</dbReference>
<evidence type="ECO:0000256" key="1">
    <source>
        <dbReference type="ARBA" id="ARBA00010552"/>
    </source>
</evidence>
<dbReference type="GO" id="GO:0005829">
    <property type="term" value="C:cytosol"/>
    <property type="evidence" value="ECO:0007669"/>
    <property type="project" value="TreeGrafter"/>
</dbReference>